<keyword evidence="4 5" id="KW-0663">Pyridoxal phosphate</keyword>
<comment type="cofactor">
    <cofactor evidence="1">
        <name>pyridoxal 5'-phosphate</name>
        <dbReference type="ChEBI" id="CHEBI:597326"/>
    </cofactor>
</comment>
<protein>
    <submittedName>
        <fullName evidence="7">Aminotransferase class III</fullName>
    </submittedName>
</protein>
<dbReference type="Gene3D" id="3.90.1150.10">
    <property type="entry name" value="Aspartate Aminotransferase, domain 1"/>
    <property type="match status" value="1"/>
</dbReference>
<feature type="region of interest" description="Disordered" evidence="6">
    <location>
        <begin position="1"/>
        <end position="20"/>
    </location>
</feature>
<evidence type="ECO:0000256" key="1">
    <source>
        <dbReference type="ARBA" id="ARBA00001933"/>
    </source>
</evidence>
<dbReference type="Gene3D" id="3.40.640.10">
    <property type="entry name" value="Type I PLP-dependent aspartate aminotransferase-like (Major domain)"/>
    <property type="match status" value="1"/>
</dbReference>
<dbReference type="FunFam" id="3.40.640.10:FF:000004">
    <property type="entry name" value="Acetylornithine aminotransferase"/>
    <property type="match status" value="1"/>
</dbReference>
<gene>
    <name evidence="7" type="ORF">AUR64_03475</name>
</gene>
<dbReference type="InterPro" id="IPR015422">
    <property type="entry name" value="PyrdxlP-dep_Trfase_small"/>
</dbReference>
<dbReference type="SUPFAM" id="SSF53383">
    <property type="entry name" value="PLP-dependent transferases"/>
    <property type="match status" value="1"/>
</dbReference>
<dbReference type="InterPro" id="IPR050103">
    <property type="entry name" value="Class-III_PLP-dep_AT"/>
</dbReference>
<evidence type="ECO:0000256" key="3">
    <source>
        <dbReference type="ARBA" id="ARBA00022679"/>
    </source>
</evidence>
<dbReference type="GO" id="GO:0042802">
    <property type="term" value="F:identical protein binding"/>
    <property type="evidence" value="ECO:0007669"/>
    <property type="project" value="TreeGrafter"/>
</dbReference>
<dbReference type="OrthoDB" id="6534at2157"/>
<evidence type="ECO:0000256" key="2">
    <source>
        <dbReference type="ARBA" id="ARBA00022576"/>
    </source>
</evidence>
<dbReference type="PANTHER" id="PTHR11986">
    <property type="entry name" value="AMINOTRANSFERASE CLASS III"/>
    <property type="match status" value="1"/>
</dbReference>
<proteinExistence type="inferred from homology"/>
<dbReference type="CDD" id="cd00610">
    <property type="entry name" value="OAT_like"/>
    <property type="match status" value="1"/>
</dbReference>
<evidence type="ECO:0000313" key="8">
    <source>
        <dbReference type="Proteomes" id="UP000054387"/>
    </source>
</evidence>
<dbReference type="GO" id="GO:0008483">
    <property type="term" value="F:transaminase activity"/>
    <property type="evidence" value="ECO:0007669"/>
    <property type="project" value="UniProtKB-KW"/>
</dbReference>
<dbReference type="InterPro" id="IPR015424">
    <property type="entry name" value="PyrdxlP-dep_Trfase"/>
</dbReference>
<dbReference type="PIRSF" id="PIRSF000521">
    <property type="entry name" value="Transaminase_4ab_Lys_Orn"/>
    <property type="match status" value="1"/>
</dbReference>
<comment type="caution">
    <text evidence="7">The sequence shown here is derived from an EMBL/GenBank/DDBJ whole genome shotgun (WGS) entry which is preliminary data.</text>
</comment>
<dbReference type="InterPro" id="IPR015421">
    <property type="entry name" value="PyrdxlP-dep_Trfase_major"/>
</dbReference>
<keyword evidence="3 7" id="KW-0808">Transferase</keyword>
<dbReference type="InterPro" id="IPR049704">
    <property type="entry name" value="Aminotrans_3_PPA_site"/>
</dbReference>
<organism evidence="7 8">
    <name type="scientific">Haloprofundus marisrubri</name>
    <dbReference type="NCBI Taxonomy" id="1514971"/>
    <lineage>
        <taxon>Archaea</taxon>
        <taxon>Methanobacteriati</taxon>
        <taxon>Methanobacteriota</taxon>
        <taxon>Stenosarchaea group</taxon>
        <taxon>Halobacteria</taxon>
        <taxon>Halobacteriales</taxon>
        <taxon>Haloferacaceae</taxon>
        <taxon>Haloprofundus</taxon>
    </lineage>
</organism>
<dbReference type="InterPro" id="IPR005814">
    <property type="entry name" value="Aminotrans_3"/>
</dbReference>
<dbReference type="STRING" id="1514971.AUR64_03475"/>
<dbReference type="Pfam" id="PF00202">
    <property type="entry name" value="Aminotran_3"/>
    <property type="match status" value="1"/>
</dbReference>
<evidence type="ECO:0000313" key="7">
    <source>
        <dbReference type="EMBL" id="KTG11571.1"/>
    </source>
</evidence>
<dbReference type="RefSeq" id="WP_058580055.1">
    <property type="nucleotide sequence ID" value="NZ_LOPU01000003.1"/>
</dbReference>
<evidence type="ECO:0000256" key="4">
    <source>
        <dbReference type="ARBA" id="ARBA00022898"/>
    </source>
</evidence>
<dbReference type="Proteomes" id="UP000054387">
    <property type="component" value="Unassembled WGS sequence"/>
</dbReference>
<evidence type="ECO:0000256" key="5">
    <source>
        <dbReference type="RuleBase" id="RU003560"/>
    </source>
</evidence>
<keyword evidence="2 7" id="KW-0032">Aminotransferase</keyword>
<name>A0A0W1RER4_9EURY</name>
<dbReference type="AlphaFoldDB" id="A0A0W1RER4"/>
<comment type="similarity">
    <text evidence="5">Belongs to the class-III pyridoxal-phosphate-dependent aminotransferase family.</text>
</comment>
<dbReference type="PANTHER" id="PTHR11986:SF79">
    <property type="entry name" value="ACETYLORNITHINE AMINOTRANSFERASE, MITOCHONDRIAL"/>
    <property type="match status" value="1"/>
</dbReference>
<dbReference type="EMBL" id="LOPU01000003">
    <property type="protein sequence ID" value="KTG11571.1"/>
    <property type="molecule type" value="Genomic_DNA"/>
</dbReference>
<dbReference type="GO" id="GO:0030170">
    <property type="term" value="F:pyridoxal phosphate binding"/>
    <property type="evidence" value="ECO:0007669"/>
    <property type="project" value="InterPro"/>
</dbReference>
<dbReference type="PROSITE" id="PS00600">
    <property type="entry name" value="AA_TRANSFER_CLASS_3"/>
    <property type="match status" value="1"/>
</dbReference>
<sequence>MTAGPPIAELQYDDAPNVDSVPGPNSRALLKKQREIDSSAVAYPEDIPVAFEEGKGATVRDVDGNTYIDMFAGIGVLNVGHANPYVLEAVHEQADKLVHTVDFPSEARLELIEKLGEIAPGNLSGNSKVVFGGPTGSDAVEASIKLAKYNTKGTGLVAFRGAYHGATSGAMSITGNKKFKGNYTPLLPDVVHAPYPNPFEQNKSPQEAVDHALEEVQAIFEDPYGGLANPAGIFVEPIQGEGGVVAPPEGFLKGLRDIADDNEVPLVFDEIQSGLGRSGRWWASEWYDVTPDVMTSAKALGGTGFPLSATIYHDDLDTWGSGDHAGTYRGHVVAMRAGTRAIEYIQEHDLLAHARDLGEYIRARLRDVGESNPHIAEVRGKGLFIGAVLVDEQGHPDGEMADAIQDYCFEHGVLIWKAGRHGNVLRLLPPLVLTEELAETALDIIVDAIESVTTETQRV</sequence>
<keyword evidence="8" id="KW-1185">Reference proteome</keyword>
<accession>A0A0W1RER4</accession>
<evidence type="ECO:0000256" key="6">
    <source>
        <dbReference type="SAM" id="MobiDB-lite"/>
    </source>
</evidence>
<reference evidence="7 8" key="1">
    <citation type="submission" date="2015-12" db="EMBL/GenBank/DDBJ databases">
        <title>Haloprofundus marisrubri gen. nov., sp. nov., an extremely halophilic archaeon isolated from the Discovery deep brine-seawater interface in the Red Sea.</title>
        <authorList>
            <person name="Zhang G."/>
            <person name="Stingl U."/>
            <person name="Rashid M."/>
        </authorList>
    </citation>
    <scope>NUCLEOTIDE SEQUENCE [LARGE SCALE GENOMIC DNA]</scope>
    <source>
        <strain evidence="7 8">SB9</strain>
    </source>
</reference>